<evidence type="ECO:0000256" key="6">
    <source>
        <dbReference type="ARBA" id="ARBA00023128"/>
    </source>
</evidence>
<dbReference type="OrthoDB" id="889336at2759"/>
<comment type="subcellular location">
    <subcellularLocation>
        <location evidence="2">Membrane</location>
    </subcellularLocation>
    <subcellularLocation>
        <location evidence="1">Mitochondrion</location>
    </subcellularLocation>
</comment>
<reference evidence="9" key="1">
    <citation type="submission" date="2020-02" db="EMBL/GenBank/DDBJ databases">
        <authorList>
            <person name="Scholz U."/>
            <person name="Mascher M."/>
            <person name="Fiebig A."/>
        </authorList>
    </citation>
    <scope>NUCLEOTIDE SEQUENCE</scope>
</reference>
<dbReference type="EMBL" id="LR746273">
    <property type="protein sequence ID" value="CAA7403713.1"/>
    <property type="molecule type" value="Genomic_DNA"/>
</dbReference>
<dbReference type="FunFam" id="1.20.5.340:FF:000029">
    <property type="entry name" value="Coiled-coil domain-containing protein 90-like"/>
    <property type="match status" value="1"/>
</dbReference>
<accession>A0A7I8L120</accession>
<evidence type="ECO:0000256" key="7">
    <source>
        <dbReference type="ARBA" id="ARBA00023136"/>
    </source>
</evidence>
<feature type="transmembrane region" description="Helical" evidence="8">
    <location>
        <begin position="220"/>
        <end position="242"/>
    </location>
</feature>
<dbReference type="Gene3D" id="1.20.5.340">
    <property type="match status" value="1"/>
</dbReference>
<evidence type="ECO:0000313" key="9">
    <source>
        <dbReference type="EMBL" id="CAA7403713.1"/>
    </source>
</evidence>
<dbReference type="PANTHER" id="PTHR14360:SF1">
    <property type="entry name" value="PROTEIN FMP32, MITOCHONDRIAL"/>
    <property type="match status" value="1"/>
</dbReference>
<sequence>MAAAATASRRALLLSGYGSRASVARASDLDALLCSSTSSSLRGTGSYQGRAGHLRGVSQLLSRANVKRAFLVDTLALVRKLEAQGIPSKQAEAITSAITEVLNDSLENVTQSFVSQGEIQKLIQTCVISEYFFKSVDVCWMQEHHFSTLQRETEKLKNDIEKMQTELKGYAGLRLDLNLERGRIRDELANQNTETSELTNKLDREIHALKAQLEAAKYDVIKYCIGTLVSITAAGLAVIRIIL</sequence>
<dbReference type="Pfam" id="PF07798">
    <property type="entry name" value="CCDC90-like"/>
    <property type="match status" value="1"/>
</dbReference>
<evidence type="ECO:0000256" key="3">
    <source>
        <dbReference type="ARBA" id="ARBA00022692"/>
    </source>
</evidence>
<proteinExistence type="predicted"/>
<evidence type="ECO:0000256" key="4">
    <source>
        <dbReference type="ARBA" id="ARBA00022989"/>
    </source>
</evidence>
<dbReference type="AlphaFoldDB" id="A0A7I8L120"/>
<dbReference type="GO" id="GO:0016020">
    <property type="term" value="C:membrane"/>
    <property type="evidence" value="ECO:0007669"/>
    <property type="project" value="UniProtKB-SubCell"/>
</dbReference>
<dbReference type="InterPro" id="IPR024461">
    <property type="entry name" value="CCDC90-like"/>
</dbReference>
<evidence type="ECO:0000256" key="8">
    <source>
        <dbReference type="SAM" id="Phobius"/>
    </source>
</evidence>
<keyword evidence="4 8" id="KW-1133">Transmembrane helix</keyword>
<evidence type="ECO:0000256" key="1">
    <source>
        <dbReference type="ARBA" id="ARBA00004173"/>
    </source>
</evidence>
<keyword evidence="3 8" id="KW-0812">Transmembrane</keyword>
<dbReference type="Proteomes" id="UP000663760">
    <property type="component" value="Chromosome 10"/>
</dbReference>
<evidence type="ECO:0000256" key="2">
    <source>
        <dbReference type="ARBA" id="ARBA00004370"/>
    </source>
</evidence>
<keyword evidence="6" id="KW-0496">Mitochondrion</keyword>
<keyword evidence="7 8" id="KW-0472">Membrane</keyword>
<protein>
    <submittedName>
        <fullName evidence="9">Uncharacterized protein</fullName>
    </submittedName>
</protein>
<dbReference type="PANTHER" id="PTHR14360">
    <property type="entry name" value="PROTEIN FMP32, MITOCHONDRIAL"/>
    <property type="match status" value="1"/>
</dbReference>
<organism evidence="9 10">
    <name type="scientific">Spirodela intermedia</name>
    <name type="common">Intermediate duckweed</name>
    <dbReference type="NCBI Taxonomy" id="51605"/>
    <lineage>
        <taxon>Eukaryota</taxon>
        <taxon>Viridiplantae</taxon>
        <taxon>Streptophyta</taxon>
        <taxon>Embryophyta</taxon>
        <taxon>Tracheophyta</taxon>
        <taxon>Spermatophyta</taxon>
        <taxon>Magnoliopsida</taxon>
        <taxon>Liliopsida</taxon>
        <taxon>Araceae</taxon>
        <taxon>Lemnoideae</taxon>
        <taxon>Spirodela</taxon>
    </lineage>
</organism>
<evidence type="ECO:0000256" key="5">
    <source>
        <dbReference type="ARBA" id="ARBA00023054"/>
    </source>
</evidence>
<dbReference type="GO" id="GO:0005739">
    <property type="term" value="C:mitochondrion"/>
    <property type="evidence" value="ECO:0007669"/>
    <property type="project" value="UniProtKB-SubCell"/>
</dbReference>
<gene>
    <name evidence="9" type="ORF">SI8410_10014391</name>
</gene>
<name>A0A7I8L120_SPIIN</name>
<evidence type="ECO:0000313" key="10">
    <source>
        <dbReference type="Proteomes" id="UP000663760"/>
    </source>
</evidence>
<keyword evidence="5" id="KW-0175">Coiled coil</keyword>
<keyword evidence="10" id="KW-1185">Reference proteome</keyword>